<evidence type="ECO:0000313" key="2">
    <source>
        <dbReference type="EMBL" id="PPQ75974.1"/>
    </source>
</evidence>
<dbReference type="Proteomes" id="UP000284706">
    <property type="component" value="Unassembled WGS sequence"/>
</dbReference>
<protein>
    <submittedName>
        <fullName evidence="2">Uncharacterized protein</fullName>
    </submittedName>
</protein>
<sequence length="132" mass="14642">MPCVSSPDHIIFIKEGDIMKAKPKHFIPRPESVGSVGQHPVIVLTRPDAQGFVLVAPMSHNHPEGTPTRSASRYGLPVDPIKGESRVNVGQPKVVHQDNLRPNKPHTAMTYNNFAALKAEIFKNLQHPPRNY</sequence>
<proteinExistence type="predicted"/>
<keyword evidence="3" id="KW-1185">Reference proteome</keyword>
<evidence type="ECO:0000256" key="1">
    <source>
        <dbReference type="SAM" id="MobiDB-lite"/>
    </source>
</evidence>
<dbReference type="InterPro" id="IPR011067">
    <property type="entry name" value="Plasmid_toxin/cell-grow_inhib"/>
</dbReference>
<accession>A0A409WBT7</accession>
<evidence type="ECO:0000313" key="3">
    <source>
        <dbReference type="Proteomes" id="UP000284706"/>
    </source>
</evidence>
<dbReference type="InParanoid" id="A0A409WBT7"/>
<dbReference type="EMBL" id="NHYE01005209">
    <property type="protein sequence ID" value="PPQ75974.1"/>
    <property type="molecule type" value="Genomic_DNA"/>
</dbReference>
<organism evidence="2 3">
    <name type="scientific">Gymnopilus dilepis</name>
    <dbReference type="NCBI Taxonomy" id="231916"/>
    <lineage>
        <taxon>Eukaryota</taxon>
        <taxon>Fungi</taxon>
        <taxon>Dikarya</taxon>
        <taxon>Basidiomycota</taxon>
        <taxon>Agaricomycotina</taxon>
        <taxon>Agaricomycetes</taxon>
        <taxon>Agaricomycetidae</taxon>
        <taxon>Agaricales</taxon>
        <taxon>Agaricineae</taxon>
        <taxon>Hymenogastraceae</taxon>
        <taxon>Gymnopilus</taxon>
    </lineage>
</organism>
<dbReference type="Gene3D" id="2.30.30.110">
    <property type="match status" value="1"/>
</dbReference>
<name>A0A409WBT7_9AGAR</name>
<dbReference type="OrthoDB" id="2820008at2759"/>
<reference evidence="2 3" key="1">
    <citation type="journal article" date="2018" name="Evol. Lett.">
        <title>Horizontal gene cluster transfer increased hallucinogenic mushroom diversity.</title>
        <authorList>
            <person name="Reynolds H.T."/>
            <person name="Vijayakumar V."/>
            <person name="Gluck-Thaler E."/>
            <person name="Korotkin H.B."/>
            <person name="Matheny P.B."/>
            <person name="Slot J.C."/>
        </authorList>
    </citation>
    <scope>NUCLEOTIDE SEQUENCE [LARGE SCALE GENOMIC DNA]</scope>
    <source>
        <strain evidence="2 3">SRW20</strain>
    </source>
</reference>
<comment type="caution">
    <text evidence="2">The sequence shown here is derived from an EMBL/GenBank/DDBJ whole genome shotgun (WGS) entry which is preliminary data.</text>
</comment>
<dbReference type="AlphaFoldDB" id="A0A409WBT7"/>
<gene>
    <name evidence="2" type="ORF">CVT26_006094</name>
</gene>
<feature type="region of interest" description="Disordered" evidence="1">
    <location>
        <begin position="58"/>
        <end position="85"/>
    </location>
</feature>